<gene>
    <name evidence="1" type="ORF">JQN83_27550</name>
</gene>
<dbReference type="EMBL" id="JAGFWR010000026">
    <property type="protein sequence ID" value="MBO4164539.1"/>
    <property type="molecule type" value="Genomic_DNA"/>
</dbReference>
<dbReference type="Proteomes" id="UP000671399">
    <property type="component" value="Unassembled WGS sequence"/>
</dbReference>
<comment type="caution">
    <text evidence="1">The sequence shown here is derived from an EMBL/GenBank/DDBJ whole genome shotgun (WGS) entry which is preliminary data.</text>
</comment>
<protein>
    <submittedName>
        <fullName evidence="1">Uncharacterized protein</fullName>
    </submittedName>
</protein>
<reference evidence="1 2" key="1">
    <citation type="submission" date="2021-03" db="EMBL/GenBank/DDBJ databases">
        <authorList>
            <person name="Lee D.-H."/>
        </authorList>
    </citation>
    <scope>NUCLEOTIDE SEQUENCE [LARGE SCALE GENOMIC DNA]</scope>
    <source>
        <strain evidence="1 2">MMS20-R2-23</strain>
    </source>
</reference>
<accession>A0ABS3VFX8</accession>
<evidence type="ECO:0000313" key="2">
    <source>
        <dbReference type="Proteomes" id="UP000671399"/>
    </source>
</evidence>
<dbReference type="RefSeq" id="WP_208570078.1">
    <property type="nucleotide sequence ID" value="NZ_JAGFWR010000026.1"/>
</dbReference>
<organism evidence="1 2">
    <name type="scientific">Micromonospora antibiotica</name>
    <dbReference type="NCBI Taxonomy" id="2807623"/>
    <lineage>
        <taxon>Bacteria</taxon>
        <taxon>Bacillati</taxon>
        <taxon>Actinomycetota</taxon>
        <taxon>Actinomycetes</taxon>
        <taxon>Micromonosporales</taxon>
        <taxon>Micromonosporaceae</taxon>
        <taxon>Micromonospora</taxon>
    </lineage>
</organism>
<evidence type="ECO:0000313" key="1">
    <source>
        <dbReference type="EMBL" id="MBO4164539.1"/>
    </source>
</evidence>
<sequence length="62" mass="5933">MSSGWVSATVDAGRPGTCVFGPVAPGAFGPVAFGPALSGVSGPVVSGVFGLALSGDDEPRRG</sequence>
<name>A0ABS3VFX8_9ACTN</name>
<proteinExistence type="predicted"/>
<keyword evidence="2" id="KW-1185">Reference proteome</keyword>